<reference evidence="3 4" key="1">
    <citation type="submission" date="2024-04" db="EMBL/GenBank/DDBJ databases">
        <title>Genome assembly C_amara_ONT_v2.</title>
        <authorList>
            <person name="Yant L."/>
            <person name="Moore C."/>
            <person name="Slenker M."/>
        </authorList>
    </citation>
    <scope>NUCLEOTIDE SEQUENCE [LARGE SCALE GENOMIC DNA]</scope>
    <source>
        <tissue evidence="3">Leaf</tissue>
    </source>
</reference>
<dbReference type="PANTHER" id="PTHR35046:SF9">
    <property type="entry name" value="RNA-DIRECTED DNA POLYMERASE"/>
    <property type="match status" value="1"/>
</dbReference>
<feature type="compositionally biased region" description="Basic and acidic residues" evidence="1">
    <location>
        <begin position="157"/>
        <end position="174"/>
    </location>
</feature>
<dbReference type="InterPro" id="IPR005162">
    <property type="entry name" value="Retrotrans_gag_dom"/>
</dbReference>
<accession>A0ABD1ACD9</accession>
<comment type="caution">
    <text evidence="3">The sequence shown here is derived from an EMBL/GenBank/DDBJ whole genome shotgun (WGS) entry which is preliminary data.</text>
</comment>
<dbReference type="AlphaFoldDB" id="A0ABD1ACD9"/>
<gene>
    <name evidence="3" type="ORF">V5N11_004047</name>
</gene>
<evidence type="ECO:0000256" key="1">
    <source>
        <dbReference type="SAM" id="MobiDB-lite"/>
    </source>
</evidence>
<organism evidence="3 4">
    <name type="scientific">Cardamine amara subsp. amara</name>
    <dbReference type="NCBI Taxonomy" id="228776"/>
    <lineage>
        <taxon>Eukaryota</taxon>
        <taxon>Viridiplantae</taxon>
        <taxon>Streptophyta</taxon>
        <taxon>Embryophyta</taxon>
        <taxon>Tracheophyta</taxon>
        <taxon>Spermatophyta</taxon>
        <taxon>Magnoliopsida</taxon>
        <taxon>eudicotyledons</taxon>
        <taxon>Gunneridae</taxon>
        <taxon>Pentapetalae</taxon>
        <taxon>rosids</taxon>
        <taxon>malvids</taxon>
        <taxon>Brassicales</taxon>
        <taxon>Brassicaceae</taxon>
        <taxon>Cardamineae</taxon>
        <taxon>Cardamine</taxon>
    </lineage>
</organism>
<evidence type="ECO:0000259" key="2">
    <source>
        <dbReference type="Pfam" id="PF03732"/>
    </source>
</evidence>
<keyword evidence="4" id="KW-1185">Reference proteome</keyword>
<feature type="domain" description="Retrotransposon gag" evidence="2">
    <location>
        <begin position="10"/>
        <end position="108"/>
    </location>
</feature>
<name>A0ABD1ACD9_CARAN</name>
<feature type="region of interest" description="Disordered" evidence="1">
    <location>
        <begin position="143"/>
        <end position="196"/>
    </location>
</feature>
<dbReference type="Pfam" id="PF03732">
    <property type="entry name" value="Retrotrans_gag"/>
    <property type="match status" value="1"/>
</dbReference>
<evidence type="ECO:0000313" key="3">
    <source>
        <dbReference type="EMBL" id="KAL1204461.1"/>
    </source>
</evidence>
<proteinExistence type="predicted"/>
<sequence length="296" mass="34268">MGVPENKQVKMVAIRLKSTAAVWWDKLVIQRRKQTKGPVKTWRRMKQYMMERFLPEDYEHILYKMYIDCVQGKRTVTEYTAEFLRFSERNDLEENKNQKVARYVSGLKISIQEEIGLQTVWTVQEASNLVLKAELMEASSRNFSPFKRYPPQNNRESSGDKDKGTGAKEIHPNNKEAGSSNNTQPIKVPNQKQGNPYSRPTIDKCFRCQGQGHRSNVCPTRKNVAFVGKEEDREEENEYEEAEYAEEESTEVVSLVLQRILLSSKEEGQRKSLFQTRCTINNKLCNLIVDNGSTEI</sequence>
<dbReference type="PANTHER" id="PTHR35046">
    <property type="entry name" value="ZINC KNUCKLE (CCHC-TYPE) FAMILY PROTEIN"/>
    <property type="match status" value="1"/>
</dbReference>
<evidence type="ECO:0000313" key="4">
    <source>
        <dbReference type="Proteomes" id="UP001558713"/>
    </source>
</evidence>
<feature type="compositionally biased region" description="Polar residues" evidence="1">
    <location>
        <begin position="176"/>
        <end position="196"/>
    </location>
</feature>
<protein>
    <recommendedName>
        <fullName evidence="2">Retrotransposon gag domain-containing protein</fullName>
    </recommendedName>
</protein>
<dbReference type="Proteomes" id="UP001558713">
    <property type="component" value="Unassembled WGS sequence"/>
</dbReference>
<dbReference type="EMBL" id="JBANAX010000537">
    <property type="protein sequence ID" value="KAL1204461.1"/>
    <property type="molecule type" value="Genomic_DNA"/>
</dbReference>